<comment type="caution">
    <text evidence="2">The sequence shown here is derived from an EMBL/GenBank/DDBJ whole genome shotgun (WGS) entry which is preliminary data.</text>
</comment>
<reference evidence="2" key="1">
    <citation type="submission" date="2020-10" db="EMBL/GenBank/DDBJ databases">
        <authorList>
            <person name="Han B."/>
            <person name="Lu T."/>
            <person name="Zhao Q."/>
            <person name="Huang X."/>
            <person name="Zhao Y."/>
        </authorList>
    </citation>
    <scope>NUCLEOTIDE SEQUENCE</scope>
</reference>
<evidence type="ECO:0000313" key="3">
    <source>
        <dbReference type="Proteomes" id="UP000604825"/>
    </source>
</evidence>
<gene>
    <name evidence="2" type="ORF">NCGR_LOCUS4378</name>
</gene>
<feature type="region of interest" description="Disordered" evidence="1">
    <location>
        <begin position="1"/>
        <end position="31"/>
    </location>
</feature>
<keyword evidence="3" id="KW-1185">Reference proteome</keyword>
<feature type="compositionally biased region" description="Low complexity" evidence="1">
    <location>
        <begin position="111"/>
        <end position="120"/>
    </location>
</feature>
<organism evidence="2 3">
    <name type="scientific">Miscanthus lutarioriparius</name>
    <dbReference type="NCBI Taxonomy" id="422564"/>
    <lineage>
        <taxon>Eukaryota</taxon>
        <taxon>Viridiplantae</taxon>
        <taxon>Streptophyta</taxon>
        <taxon>Embryophyta</taxon>
        <taxon>Tracheophyta</taxon>
        <taxon>Spermatophyta</taxon>
        <taxon>Magnoliopsida</taxon>
        <taxon>Liliopsida</taxon>
        <taxon>Poales</taxon>
        <taxon>Poaceae</taxon>
        <taxon>PACMAD clade</taxon>
        <taxon>Panicoideae</taxon>
        <taxon>Andropogonodae</taxon>
        <taxon>Andropogoneae</taxon>
        <taxon>Saccharinae</taxon>
        <taxon>Miscanthus</taxon>
    </lineage>
</organism>
<dbReference type="EMBL" id="CAJGYO010000001">
    <property type="protein sequence ID" value="CAD6206699.1"/>
    <property type="molecule type" value="Genomic_DNA"/>
</dbReference>
<feature type="compositionally biased region" description="Basic residues" evidence="1">
    <location>
        <begin position="124"/>
        <end position="141"/>
    </location>
</feature>
<evidence type="ECO:0000313" key="2">
    <source>
        <dbReference type="EMBL" id="CAD6206699.1"/>
    </source>
</evidence>
<proteinExistence type="predicted"/>
<name>A0A811MH63_9POAL</name>
<feature type="compositionally biased region" description="Polar residues" evidence="1">
    <location>
        <begin position="143"/>
        <end position="154"/>
    </location>
</feature>
<accession>A0A811MH63</accession>
<protein>
    <submittedName>
        <fullName evidence="2">Uncharacterized protein</fullName>
    </submittedName>
</protein>
<evidence type="ECO:0000256" key="1">
    <source>
        <dbReference type="SAM" id="MobiDB-lite"/>
    </source>
</evidence>
<dbReference type="Proteomes" id="UP000604825">
    <property type="component" value="Unassembled WGS sequence"/>
</dbReference>
<feature type="region of interest" description="Disordered" evidence="1">
    <location>
        <begin position="104"/>
        <end position="157"/>
    </location>
</feature>
<sequence>MDRLHGRAAVNKTRKRNFQAGNKALQDSAADGAACSSLARREHSIRENEASRSKIFKRSDVRYPINSCTARGTDMDYHKMKSADLPGNLEEVYQNGHLSLQKSEEYKENENVSSLNSSSLQEGRRRRKKRGGKRHNRRKKATSQDSPAPTSADNSGLMMFLSENCISGLKPEEQRKKQDQKKAPMTNLVLVNNAKKSGPFAVNLEGAIEKSCELGTNSLC</sequence>
<dbReference type="AlphaFoldDB" id="A0A811MH63"/>